<dbReference type="EMBL" id="CAJVQC010028339">
    <property type="protein sequence ID" value="CAG8739306.1"/>
    <property type="molecule type" value="Genomic_DNA"/>
</dbReference>
<gene>
    <name evidence="1" type="ORF">RPERSI_LOCUS12987</name>
</gene>
<name>A0ACA9Q7G6_9GLOM</name>
<evidence type="ECO:0000313" key="1">
    <source>
        <dbReference type="EMBL" id="CAG8739306.1"/>
    </source>
</evidence>
<accession>A0ACA9Q7G6</accession>
<sequence length="148" mass="16946">MNAYKHAPNEVTKDKMDLKETLEQEIQIQSASSQEVIVENKDNESTSEFVNEGLEFWNKRRELWTRENQNISGTFDNKDNPALSNITPSNYNSIYDSLVHEKKKLVRPVPLPYVVKILVSGWKRDGIWPAEPPPASSSNTNVQNDQKS</sequence>
<comment type="caution">
    <text evidence="1">The sequence shown here is derived from an EMBL/GenBank/DDBJ whole genome shotgun (WGS) entry which is preliminary data.</text>
</comment>
<organism evidence="1 2">
    <name type="scientific">Racocetra persica</name>
    <dbReference type="NCBI Taxonomy" id="160502"/>
    <lineage>
        <taxon>Eukaryota</taxon>
        <taxon>Fungi</taxon>
        <taxon>Fungi incertae sedis</taxon>
        <taxon>Mucoromycota</taxon>
        <taxon>Glomeromycotina</taxon>
        <taxon>Glomeromycetes</taxon>
        <taxon>Diversisporales</taxon>
        <taxon>Gigasporaceae</taxon>
        <taxon>Racocetra</taxon>
    </lineage>
</organism>
<keyword evidence="2" id="KW-1185">Reference proteome</keyword>
<evidence type="ECO:0000313" key="2">
    <source>
        <dbReference type="Proteomes" id="UP000789920"/>
    </source>
</evidence>
<proteinExistence type="predicted"/>
<reference evidence="1" key="1">
    <citation type="submission" date="2021-06" db="EMBL/GenBank/DDBJ databases">
        <authorList>
            <person name="Kallberg Y."/>
            <person name="Tangrot J."/>
            <person name="Rosling A."/>
        </authorList>
    </citation>
    <scope>NUCLEOTIDE SEQUENCE</scope>
    <source>
        <strain evidence="1">MA461A</strain>
    </source>
</reference>
<protein>
    <submittedName>
        <fullName evidence="1">7589_t:CDS:1</fullName>
    </submittedName>
</protein>
<dbReference type="Proteomes" id="UP000789920">
    <property type="component" value="Unassembled WGS sequence"/>
</dbReference>